<dbReference type="InterPro" id="IPR056169">
    <property type="entry name" value="HB_ELP1"/>
</dbReference>
<keyword evidence="13" id="KW-1185">Reference proteome</keyword>
<dbReference type="InterPro" id="IPR006849">
    <property type="entry name" value="Elp1"/>
</dbReference>
<evidence type="ECO:0000313" key="13">
    <source>
        <dbReference type="Proteomes" id="UP001628179"/>
    </source>
</evidence>
<evidence type="ECO:0000259" key="7">
    <source>
        <dbReference type="Pfam" id="PF04762"/>
    </source>
</evidence>
<comment type="subcellular location">
    <subcellularLocation>
        <location evidence="5">Cytoplasm</location>
    </subcellularLocation>
    <subcellularLocation>
        <location evidence="5">Nucleus</location>
    </subcellularLocation>
</comment>
<dbReference type="PIRSF" id="PIRSF017233">
    <property type="entry name" value="IKAP"/>
    <property type="match status" value="1"/>
</dbReference>
<dbReference type="InterPro" id="IPR056167">
    <property type="entry name" value="A-sol_ELP1"/>
</dbReference>
<evidence type="ECO:0000256" key="4">
    <source>
        <dbReference type="ARBA" id="ARBA00022694"/>
    </source>
</evidence>
<reference evidence="12 13" key="1">
    <citation type="submission" date="2024-09" db="EMBL/GenBank/DDBJ databases">
        <title>Itraconazole resistance in Madurella fahalii resulting from another homologue of gene encoding cytochrome P450 14-alpha sterol demethylase (CYP51).</title>
        <authorList>
            <person name="Yoshioka I."/>
            <person name="Fahal A.H."/>
            <person name="Kaneko S."/>
            <person name="Yaguchi T."/>
        </authorList>
    </citation>
    <scope>NUCLEOTIDE SEQUENCE [LARGE SCALE GENOMIC DNA]</scope>
    <source>
        <strain evidence="12 13">IFM 68171</strain>
    </source>
</reference>
<evidence type="ECO:0000256" key="3">
    <source>
        <dbReference type="ARBA" id="ARBA00022490"/>
    </source>
</evidence>
<dbReference type="Pfam" id="PF23797">
    <property type="entry name" value="Beta-prop_ELP1_2nd"/>
    <property type="match status" value="1"/>
</dbReference>
<dbReference type="GeneID" id="98173908"/>
<comment type="pathway">
    <text evidence="1">tRNA modification; 5-methoxycarbonylmethyl-2-thiouridine-tRNA biosynthesis.</text>
</comment>
<dbReference type="Proteomes" id="UP001628179">
    <property type="component" value="Unassembled WGS sequence"/>
</dbReference>
<dbReference type="RefSeq" id="XP_070914686.1">
    <property type="nucleotide sequence ID" value="XM_071058585.1"/>
</dbReference>
<feature type="region of interest" description="Disordered" evidence="6">
    <location>
        <begin position="1181"/>
        <end position="1206"/>
    </location>
</feature>
<protein>
    <recommendedName>
        <fullName evidence="5">Elongator complex protein 1</fullName>
    </recommendedName>
</protein>
<dbReference type="PANTHER" id="PTHR12747">
    <property type="entry name" value="ELONGATOR COMPLEX PROTEIN 1"/>
    <property type="match status" value="1"/>
</dbReference>
<comment type="similarity">
    <text evidence="2 5">Belongs to the ELP1/IKA1 family.</text>
</comment>
<keyword evidence="4" id="KW-0819">tRNA processing</keyword>
<feature type="compositionally biased region" description="Gly residues" evidence="6">
    <location>
        <begin position="1140"/>
        <end position="1150"/>
    </location>
</feature>
<dbReference type="InterPro" id="IPR056164">
    <property type="entry name" value="Beta-prop_ELP1_1st"/>
</dbReference>
<dbReference type="Pfam" id="PF23925">
    <property type="entry name" value="A-sol_ELP1"/>
    <property type="match status" value="1"/>
</dbReference>
<feature type="domain" description="ELP1 first N-terminal beta-propeller" evidence="7">
    <location>
        <begin position="1"/>
        <end position="377"/>
    </location>
</feature>
<evidence type="ECO:0000256" key="5">
    <source>
        <dbReference type="PIRNR" id="PIRNR017233"/>
    </source>
</evidence>
<feature type="domain" description="ELP1 three-helical bundle" evidence="11">
    <location>
        <begin position="1176"/>
        <end position="1271"/>
    </location>
</feature>
<evidence type="ECO:0000259" key="9">
    <source>
        <dbReference type="Pfam" id="PF23878"/>
    </source>
</evidence>
<evidence type="ECO:0000256" key="2">
    <source>
        <dbReference type="ARBA" id="ARBA00006086"/>
    </source>
</evidence>
<dbReference type="InterPro" id="IPR056165">
    <property type="entry name" value="Beta-prop_ELP1_2nd"/>
</dbReference>
<dbReference type="PANTHER" id="PTHR12747:SF0">
    <property type="entry name" value="ELONGATOR COMPLEX PROTEIN 1"/>
    <property type="match status" value="1"/>
</dbReference>
<feature type="domain" description="ELP1 N-terminal second beta-propeller" evidence="8">
    <location>
        <begin position="415"/>
        <end position="675"/>
    </location>
</feature>
<dbReference type="EMBL" id="BAAFSV010000002">
    <property type="protein sequence ID" value="GAB1312954.1"/>
    <property type="molecule type" value="Genomic_DNA"/>
</dbReference>
<name>A0ABQ0G5F8_9PEZI</name>
<sequence length="1333" mass="146801">MRNLRNIGHGVFRAPDSSSTSASASAVSAVCWDVSRDGVIVARGPTSEDACIELLRLAKHTHDSPLSHLESRTIASWDAVNQSGDGEPDVIRNLHYFSDTLTTCVILAGGDIVTVTEDEEGIAIPGEAHIEIVGTLSPSIVAARWSPDEELLVLATGDAKVVFMSRSFDVIAEVGLSVEDLKLSKHVSVGWGKKETQFQGRGAKAKALRDPTIPEKVDEGTLSPSDDRRCSISWRGDGAYVAVNFLQEDVRRVIRVYNRDGELDSVSEPVDGLEGSLSWRPEGNLIAGIQRLADRVDVAFFERNGLRHGQFSLRAPADAPDAMEDVALEWNSDSTVLAVVLKDRAQLWTMGNYHWYLKQEILCGQETQRPRFSWHAEKPLLFAAATTGKVLVNEYALVVSRGSTRPPHDHGAVAVVDGRTIKFTPFRTANVPPPMAMCELEVESPVIDVAFATNCCSMAVLHRVGVSLFALESKGPRLSSPRLAATALFDKTGSQLYDESLLQVAFSSLSEVQVLHMADDLELLRYDFDATGQVSNKWLKTDAGSVVTISSPDSVFVDGVVAQHTSGRLSAVSAGEHSPLPAQFPNFLPWANFITYEEEFLAFGLSRNGHLYANSRQLAKNCTSFIVTDNHLVFTTSNHFVKFVHLAAEEDLDVPPDDPERDERCRSIERGGRLVTAMPTKMSLVLQMPRGNLETIYPRAMVLAGIRKLVEQKDYGSAFSTCRTHRVDMNILFDHRPEQFLENVGLFLDQVRDAANIDLFLSTLKDEDVTQTMYRDTKSTPTQESSDPKAAAKPGKVNTICDAVLQRLRTQKKANLQNIITAHVCKNPPALDDGLLVVAELMQEDETLAERAVEHICFLADVNKLFDHALGLYNLDLTLLVAQQSQRDPREYLPFIQELHRMPTLKRQHIIDGKLEHWEKALDHLKALNNFDDVRNYVVKHKLYQHALAIYRHEEQHHRAITDLFAAHLKSISRFKEAGLAYESLGNFSDATDCYLKAGASCWRECLYVAQQQSPPLTTDKLSEIATSLADALREAKDYASAATIHLDYLSSVDAAAQHLCKGYLFADALRLVALHNRRDLLESAVDAGLAEAFSSSTEFLADCREQLKAQVPRILELRRRAREDPLAFYEGENPFGSRTSGGGGGGGGEIPDDVSVAASSRLSTSASLFTRYTGKGAGSVGTVGSNVSRATSKNRRREEKKRARGRKGTVYEEEYLVNSVRRLVERVEGTKAEVERLVFGLTRRGMAERARTIEDLMARVVEACQAAVGEVWPAQEEGAVPGEGDGDVDPAAVGYRPCGGDGVLFDSLEAMRARQVPPVVGGFERLSLLGKR</sequence>
<accession>A0ABQ0G5F8</accession>
<evidence type="ECO:0000256" key="6">
    <source>
        <dbReference type="SAM" id="MobiDB-lite"/>
    </source>
</evidence>
<evidence type="ECO:0000256" key="1">
    <source>
        <dbReference type="ARBA" id="ARBA00005043"/>
    </source>
</evidence>
<evidence type="ECO:0000259" key="10">
    <source>
        <dbReference type="Pfam" id="PF23925"/>
    </source>
</evidence>
<feature type="domain" description="ELP1 alpha-solenoid" evidence="10">
    <location>
        <begin position="699"/>
        <end position="899"/>
    </location>
</feature>
<evidence type="ECO:0000259" key="8">
    <source>
        <dbReference type="Pfam" id="PF23797"/>
    </source>
</evidence>
<evidence type="ECO:0000313" key="12">
    <source>
        <dbReference type="EMBL" id="GAB1312954.1"/>
    </source>
</evidence>
<feature type="domain" description="ELP1 TPR" evidence="9">
    <location>
        <begin position="909"/>
        <end position="1071"/>
    </location>
</feature>
<keyword evidence="3 5" id="KW-0963">Cytoplasm</keyword>
<keyword evidence="5" id="KW-0539">Nucleus</keyword>
<dbReference type="InterPro" id="IPR056166">
    <property type="entry name" value="TPR_ELP1"/>
</dbReference>
<comment type="caution">
    <text evidence="12">The sequence shown here is derived from an EMBL/GenBank/DDBJ whole genome shotgun (WGS) entry which is preliminary data.</text>
</comment>
<feature type="compositionally biased region" description="Polar residues" evidence="6">
    <location>
        <begin position="1183"/>
        <end position="1192"/>
    </location>
</feature>
<dbReference type="Pfam" id="PF23878">
    <property type="entry name" value="TPR_ELP1"/>
    <property type="match status" value="1"/>
</dbReference>
<comment type="function">
    <text evidence="5">Component of the elongator complex which is required for multiple tRNA modifications, including mcm5U (5-methoxycarbonylmethyl uridine), mcm5s2U (5-methoxycarbonylmethyl-2-thiouridine), and ncm5U (5-carbamoylmethyl uridine). The elongator complex catalyzes formation of carboxymethyluridine in the wobble base at position 34 in tRNAs.</text>
</comment>
<proteinExistence type="inferred from homology"/>
<dbReference type="Pfam" id="PF23936">
    <property type="entry name" value="HB_ELP1"/>
    <property type="match status" value="1"/>
</dbReference>
<feature type="region of interest" description="Disordered" evidence="6">
    <location>
        <begin position="1130"/>
        <end position="1150"/>
    </location>
</feature>
<organism evidence="12 13">
    <name type="scientific">Madurella fahalii</name>
    <dbReference type="NCBI Taxonomy" id="1157608"/>
    <lineage>
        <taxon>Eukaryota</taxon>
        <taxon>Fungi</taxon>
        <taxon>Dikarya</taxon>
        <taxon>Ascomycota</taxon>
        <taxon>Pezizomycotina</taxon>
        <taxon>Sordariomycetes</taxon>
        <taxon>Sordariomycetidae</taxon>
        <taxon>Sordariales</taxon>
        <taxon>Sordariales incertae sedis</taxon>
        <taxon>Madurella</taxon>
    </lineage>
</organism>
<dbReference type="Pfam" id="PF04762">
    <property type="entry name" value="Beta-prop_ELP1_1st"/>
    <property type="match status" value="1"/>
</dbReference>
<evidence type="ECO:0000259" key="11">
    <source>
        <dbReference type="Pfam" id="PF23936"/>
    </source>
</evidence>
<gene>
    <name evidence="12" type="primary">ELP1</name>
    <name evidence="12" type="ORF">MFIFM68171_03164</name>
</gene>
<dbReference type="SUPFAM" id="SSF69322">
    <property type="entry name" value="Tricorn protease domain 2"/>
    <property type="match status" value="1"/>
</dbReference>